<feature type="transmembrane region" description="Helical" evidence="1">
    <location>
        <begin position="7"/>
        <end position="29"/>
    </location>
</feature>
<proteinExistence type="predicted"/>
<dbReference type="Proteomes" id="UP000030739">
    <property type="component" value="Segment"/>
</dbReference>
<dbReference type="GeneID" id="26637971"/>
<reference evidence="2 3" key="1">
    <citation type="journal article" date="2015" name="Plant Pathol. J.">
        <title>Isolation and Genomic Characterization of the T4-Like Bacteriophage PM2 Infecting Pectobacterium carotovorum subsp. carotovorum.</title>
        <authorList>
            <person name="Lim J.A."/>
            <person name="Lee D.H."/>
            <person name="Heu S."/>
        </authorList>
    </citation>
    <scope>NUCLEOTIDE SEQUENCE [LARGE SCALE GENOMIC DNA]</scope>
</reference>
<dbReference type="RefSeq" id="YP_009211499.1">
    <property type="nucleotide sequence ID" value="NC_028940.1"/>
</dbReference>
<sequence length="67" mass="7722">MTKFRNFLVMFVFFVAIAYGFIAIIPFVIMCQLASLIDPASDGEKFDIKETTRRLSDKINELSEKLK</sequence>
<name>A0A0A0Q2E2_9CAUD</name>
<evidence type="ECO:0000313" key="2">
    <source>
        <dbReference type="EMBL" id="AHY25040.1"/>
    </source>
</evidence>
<protein>
    <submittedName>
        <fullName evidence="2">Uncharacterized protein</fullName>
    </submittedName>
</protein>
<evidence type="ECO:0000256" key="1">
    <source>
        <dbReference type="SAM" id="Phobius"/>
    </source>
</evidence>
<keyword evidence="1" id="KW-0812">Transmembrane</keyword>
<gene>
    <name evidence="2" type="ORF">PM2_078</name>
</gene>
<dbReference type="KEGG" id="vg:26637971"/>
<keyword evidence="1" id="KW-0472">Membrane</keyword>
<keyword evidence="3" id="KW-1185">Reference proteome</keyword>
<organism evidence="2 3">
    <name type="scientific">Pectobacterium bacteriophage PM2</name>
    <dbReference type="NCBI Taxonomy" id="1429794"/>
    <lineage>
        <taxon>Viruses</taxon>
        <taxon>Duplodnaviria</taxon>
        <taxon>Heunggongvirae</taxon>
        <taxon>Uroviricota</taxon>
        <taxon>Caudoviricetes</taxon>
        <taxon>Pantevenvirales</taxon>
        <taxon>Straboviridae</taxon>
        <taxon>Tevenvirinae</taxon>
        <taxon>Mosugukvirus</taxon>
        <taxon>Mosugukvirus pm2</taxon>
    </lineage>
</organism>
<accession>A0A0A0Q2E2</accession>
<evidence type="ECO:0000313" key="3">
    <source>
        <dbReference type="Proteomes" id="UP000030739"/>
    </source>
</evidence>
<keyword evidence="1" id="KW-1133">Transmembrane helix</keyword>
<dbReference type="EMBL" id="KF835987">
    <property type="protein sequence ID" value="AHY25040.1"/>
    <property type="molecule type" value="Genomic_DNA"/>
</dbReference>